<reference evidence="2 3" key="1">
    <citation type="journal article" date="2019" name="Anaerobe">
        <title>Detection of Robinsoniella peoriensis in multiple bone samples of a trauma patient.</title>
        <authorList>
            <person name="Schrottner P."/>
            <person name="Hartwich K."/>
            <person name="Bunk B."/>
            <person name="Schober I."/>
            <person name="Helbig S."/>
            <person name="Rudolph W.W."/>
            <person name="Gunzer F."/>
        </authorList>
    </citation>
    <scope>NUCLEOTIDE SEQUENCE [LARGE SCALE GENOMIC DNA]</scope>
    <source>
        <strain evidence="2 3">DSM 106044</strain>
    </source>
</reference>
<dbReference type="AlphaFoldDB" id="A0A4U8QB15"/>
<sequence precursor="true">MKIFKKLTALVLALTLVLGMTTITASAASDNLAIGSVTLTAPTSGKSAAAELKTVTVGGVTRYTYNAKLPSGTATSDLKKLKVVLTGVNSDAAVSIDSQTSATGSTTRTFNNVDVSASSATISVTYGGETRAYELTATVDATKLTVEIGIRTINAFNYGTEFQAAATAIMLPSNDKNSYIKLTMNAGDTVMDALVMAANRFGIQLTGAENNYISKISKGAYTLGEFTCGGMSGWMYTVIPQGGEEFLPMYGAAQYYLEGGEKINWQYTCNYGADIGFGF</sequence>
<feature type="chain" id="PRO_5020949667" evidence="1">
    <location>
        <begin position="28"/>
        <end position="279"/>
    </location>
</feature>
<evidence type="ECO:0000256" key="1">
    <source>
        <dbReference type="SAM" id="SignalP"/>
    </source>
</evidence>
<keyword evidence="3" id="KW-1185">Reference proteome</keyword>
<feature type="signal peptide" evidence="1">
    <location>
        <begin position="1"/>
        <end position="27"/>
    </location>
</feature>
<gene>
    <name evidence="2" type="ORF">DSM106044_01217</name>
</gene>
<dbReference type="EMBL" id="QGQD01000025">
    <property type="protein sequence ID" value="TLD01849.1"/>
    <property type="molecule type" value="Genomic_DNA"/>
</dbReference>
<name>A0A4U8QB15_9FIRM</name>
<comment type="caution">
    <text evidence="2">The sequence shown here is derived from an EMBL/GenBank/DDBJ whole genome shotgun (WGS) entry which is preliminary data.</text>
</comment>
<dbReference type="STRING" id="180332.GCA_000797495_04342"/>
<evidence type="ECO:0000313" key="2">
    <source>
        <dbReference type="EMBL" id="TLD01849.1"/>
    </source>
</evidence>
<organism evidence="2 3">
    <name type="scientific">Robinsoniella peoriensis</name>
    <dbReference type="NCBI Taxonomy" id="180332"/>
    <lineage>
        <taxon>Bacteria</taxon>
        <taxon>Bacillati</taxon>
        <taxon>Bacillota</taxon>
        <taxon>Clostridia</taxon>
        <taxon>Lachnospirales</taxon>
        <taxon>Lachnospiraceae</taxon>
        <taxon>Robinsoniella</taxon>
    </lineage>
</organism>
<accession>A0A4U8QB15</accession>
<keyword evidence="1" id="KW-0732">Signal</keyword>
<dbReference type="OrthoDB" id="2356646at2"/>
<evidence type="ECO:0000313" key="3">
    <source>
        <dbReference type="Proteomes" id="UP000306509"/>
    </source>
</evidence>
<proteinExistence type="predicted"/>
<dbReference type="RefSeq" id="WP_052430675.1">
    <property type="nucleotide sequence ID" value="NZ_CABMJZ010000105.1"/>
</dbReference>
<dbReference type="Proteomes" id="UP000306509">
    <property type="component" value="Unassembled WGS sequence"/>
</dbReference>
<protein>
    <submittedName>
        <fullName evidence="2">Uncharacterized protein</fullName>
    </submittedName>
</protein>